<dbReference type="Proteomes" id="UP000887013">
    <property type="component" value="Unassembled WGS sequence"/>
</dbReference>
<feature type="non-terminal residue" evidence="2">
    <location>
        <position position="43"/>
    </location>
</feature>
<feature type="compositionally biased region" description="Basic and acidic residues" evidence="1">
    <location>
        <begin position="1"/>
        <end position="13"/>
    </location>
</feature>
<evidence type="ECO:0000313" key="3">
    <source>
        <dbReference type="Proteomes" id="UP000887013"/>
    </source>
</evidence>
<name>A0A8X6U5Z9_NEPPI</name>
<gene>
    <name evidence="2" type="ORF">NPIL_220141</name>
</gene>
<dbReference type="EMBL" id="BMAW01071485">
    <property type="protein sequence ID" value="GFT78247.1"/>
    <property type="molecule type" value="Genomic_DNA"/>
</dbReference>
<protein>
    <submittedName>
        <fullName evidence="2">Uncharacterized protein</fullName>
    </submittedName>
</protein>
<dbReference type="AlphaFoldDB" id="A0A8X6U5Z9"/>
<sequence>MRWDLLGNADKHRFGSPQLSKPKGRKISLGALGTGSGYKSAPW</sequence>
<feature type="region of interest" description="Disordered" evidence="1">
    <location>
        <begin position="1"/>
        <end position="43"/>
    </location>
</feature>
<accession>A0A8X6U5Z9</accession>
<comment type="caution">
    <text evidence="2">The sequence shown here is derived from an EMBL/GenBank/DDBJ whole genome shotgun (WGS) entry which is preliminary data.</text>
</comment>
<evidence type="ECO:0000313" key="2">
    <source>
        <dbReference type="EMBL" id="GFT78247.1"/>
    </source>
</evidence>
<proteinExistence type="predicted"/>
<organism evidence="2 3">
    <name type="scientific">Nephila pilipes</name>
    <name type="common">Giant wood spider</name>
    <name type="synonym">Nephila maculata</name>
    <dbReference type="NCBI Taxonomy" id="299642"/>
    <lineage>
        <taxon>Eukaryota</taxon>
        <taxon>Metazoa</taxon>
        <taxon>Ecdysozoa</taxon>
        <taxon>Arthropoda</taxon>
        <taxon>Chelicerata</taxon>
        <taxon>Arachnida</taxon>
        <taxon>Araneae</taxon>
        <taxon>Araneomorphae</taxon>
        <taxon>Entelegynae</taxon>
        <taxon>Araneoidea</taxon>
        <taxon>Nephilidae</taxon>
        <taxon>Nephila</taxon>
    </lineage>
</organism>
<reference evidence="2" key="1">
    <citation type="submission" date="2020-08" db="EMBL/GenBank/DDBJ databases">
        <title>Multicomponent nature underlies the extraordinary mechanical properties of spider dragline silk.</title>
        <authorList>
            <person name="Kono N."/>
            <person name="Nakamura H."/>
            <person name="Mori M."/>
            <person name="Yoshida Y."/>
            <person name="Ohtoshi R."/>
            <person name="Malay A.D."/>
            <person name="Moran D.A.P."/>
            <person name="Tomita M."/>
            <person name="Numata K."/>
            <person name="Arakawa K."/>
        </authorList>
    </citation>
    <scope>NUCLEOTIDE SEQUENCE</scope>
</reference>
<keyword evidence="3" id="KW-1185">Reference proteome</keyword>
<evidence type="ECO:0000256" key="1">
    <source>
        <dbReference type="SAM" id="MobiDB-lite"/>
    </source>
</evidence>